<dbReference type="AlphaFoldDB" id="A0A1M6K5X8"/>
<name>A0A1M6K5X8_PARC5</name>
<keyword evidence="4" id="KW-1185">Reference proteome</keyword>
<sequence>MKNILSKIKNNKKLTVMTLALTMALSSASMCFATGANTGNADLDTLIGNMESGLTSIKTGGLYIIGAVIVIAVVFLGGRWLWNLFRSWLSRAA</sequence>
<dbReference type="STRING" id="1121301.SAMN02745912_00277"/>
<dbReference type="EMBL" id="FRAG01000002">
    <property type="protein sequence ID" value="SHJ54335.1"/>
    <property type="molecule type" value="Genomic_DNA"/>
</dbReference>
<evidence type="ECO:0000313" key="4">
    <source>
        <dbReference type="Proteomes" id="UP000184465"/>
    </source>
</evidence>
<evidence type="ECO:0000256" key="2">
    <source>
        <dbReference type="SAM" id="SignalP"/>
    </source>
</evidence>
<feature type="transmembrane region" description="Helical" evidence="1">
    <location>
        <begin position="60"/>
        <end position="82"/>
    </location>
</feature>
<gene>
    <name evidence="3" type="ORF">SAMN02745912_00277</name>
</gene>
<keyword evidence="1" id="KW-0812">Transmembrane</keyword>
<dbReference type="RefSeq" id="WP_073146591.1">
    <property type="nucleotide sequence ID" value="NZ_FRAG01000002.1"/>
</dbReference>
<organism evidence="3 4">
    <name type="scientific">Paramaledivibacter caminithermalis (strain DSM 15212 / CIP 107654 / DViRD3)</name>
    <name type="common">Clostridium caminithermale</name>
    <dbReference type="NCBI Taxonomy" id="1121301"/>
    <lineage>
        <taxon>Bacteria</taxon>
        <taxon>Bacillati</taxon>
        <taxon>Bacillota</taxon>
        <taxon>Clostridia</taxon>
        <taxon>Peptostreptococcales</taxon>
        <taxon>Caminicellaceae</taxon>
        <taxon>Paramaledivibacter</taxon>
    </lineage>
</organism>
<feature type="signal peptide" evidence="2">
    <location>
        <begin position="1"/>
        <end position="33"/>
    </location>
</feature>
<keyword evidence="1" id="KW-0472">Membrane</keyword>
<keyword evidence="2" id="KW-0732">Signal</keyword>
<evidence type="ECO:0000313" key="3">
    <source>
        <dbReference type="EMBL" id="SHJ54335.1"/>
    </source>
</evidence>
<proteinExistence type="predicted"/>
<dbReference type="Proteomes" id="UP000184465">
    <property type="component" value="Unassembled WGS sequence"/>
</dbReference>
<keyword evidence="1" id="KW-1133">Transmembrane helix</keyword>
<feature type="chain" id="PRO_5039552805" description="Circular bacteriocin, circularin A/uberolysin family" evidence="2">
    <location>
        <begin position="34"/>
        <end position="93"/>
    </location>
</feature>
<reference evidence="3 4" key="1">
    <citation type="submission" date="2016-11" db="EMBL/GenBank/DDBJ databases">
        <authorList>
            <person name="Jaros S."/>
            <person name="Januszkiewicz K."/>
            <person name="Wedrychowicz H."/>
        </authorList>
    </citation>
    <scope>NUCLEOTIDE SEQUENCE [LARGE SCALE GENOMIC DNA]</scope>
    <source>
        <strain evidence="3 4">DSM 15212</strain>
    </source>
</reference>
<accession>A0A1M6K5X8</accession>
<evidence type="ECO:0000256" key="1">
    <source>
        <dbReference type="SAM" id="Phobius"/>
    </source>
</evidence>
<evidence type="ECO:0008006" key="5">
    <source>
        <dbReference type="Google" id="ProtNLM"/>
    </source>
</evidence>
<protein>
    <recommendedName>
        <fullName evidence="5">Circular bacteriocin, circularin A/uberolysin family</fullName>
    </recommendedName>
</protein>